<accession>A0A0F3IJM6</accession>
<feature type="transmembrane region" description="Helical" evidence="1">
    <location>
        <begin position="20"/>
        <end position="41"/>
    </location>
</feature>
<keyword evidence="1" id="KW-0472">Membrane</keyword>
<protein>
    <submittedName>
        <fullName evidence="2">Peptidase</fullName>
    </submittedName>
</protein>
<dbReference type="RefSeq" id="WP_045778854.1">
    <property type="nucleotide sequence ID" value="NZ_LAJX01000076.1"/>
</dbReference>
<sequence>MLTYSRLLLAKKTWLSVHRWMGLIVGFWFAMLGLTGSISIYRAELDALLNPELVISASPGQHYQSLDKIIATIHQRHPSRYGAWTLEMPKSNSDVLTAWYDKPQETYFDYYAPLMVTVNPYTGEIISERFWGQTLTTWILDLHTQLRFGEFGWQSVGILGILMFMSVATGMYLWRPSLNEIKRIVVLRQLPLIQFFFLAHKHIGFLASPLLLVLIFTGIQLSFPKFLPALIGSEELSHGNNGQTVLSTAKPNNKPVRLDEAEFIARAPFPKAEVRRITIPVGETGAYRVNLRQSNELNHSHPMTMVWLDRWSGHIKDVQNPNSFSFGQSLLTWLWPVHTGEAFGASGRLLGFITGLLPGYFYVTGLLHWLQKRRWINDKTLDVIACGRQIRYNSAKIMSLLKAAIIAYTPKCQAKLNDWRQKLGKLVQSFKSQ</sequence>
<feature type="transmembrane region" description="Helical" evidence="1">
    <location>
        <begin position="151"/>
        <end position="174"/>
    </location>
</feature>
<organism evidence="2 3">
    <name type="scientific">Methylocucumis oryzae</name>
    <dbReference type="NCBI Taxonomy" id="1632867"/>
    <lineage>
        <taxon>Bacteria</taxon>
        <taxon>Pseudomonadati</taxon>
        <taxon>Pseudomonadota</taxon>
        <taxon>Gammaproteobacteria</taxon>
        <taxon>Methylococcales</taxon>
        <taxon>Methylococcaceae</taxon>
        <taxon>Methylocucumis</taxon>
    </lineage>
</organism>
<evidence type="ECO:0000256" key="1">
    <source>
        <dbReference type="SAM" id="Phobius"/>
    </source>
</evidence>
<dbReference type="Pfam" id="PF03929">
    <property type="entry name" value="PepSY_TM"/>
    <property type="match status" value="1"/>
</dbReference>
<gene>
    <name evidence="2" type="ORF">VZ94_08195</name>
</gene>
<dbReference type="InterPro" id="IPR005625">
    <property type="entry name" value="PepSY-ass_TM"/>
</dbReference>
<keyword evidence="1" id="KW-0812">Transmembrane</keyword>
<reference evidence="2 3" key="2">
    <citation type="journal article" date="2016" name="Microb. Ecol.">
        <title>Genome Characteristics of a Novel Type I Methanotroph (Sn10-6) Isolated from a Flooded Indian Rice Field.</title>
        <authorList>
            <person name="Rahalkar M.C."/>
            <person name="Pandit P.S."/>
            <person name="Dhakephalkar P.K."/>
            <person name="Pore S."/>
            <person name="Arora P."/>
            <person name="Kapse N."/>
        </authorList>
    </citation>
    <scope>NUCLEOTIDE SEQUENCE [LARGE SCALE GENOMIC DNA]</scope>
    <source>
        <strain evidence="2 3">Sn10-6</strain>
    </source>
</reference>
<proteinExistence type="predicted"/>
<feature type="transmembrane region" description="Helical" evidence="1">
    <location>
        <begin position="195"/>
        <end position="219"/>
    </location>
</feature>
<dbReference type="Proteomes" id="UP000033684">
    <property type="component" value="Unassembled WGS sequence"/>
</dbReference>
<dbReference type="PANTHER" id="PTHR34219">
    <property type="entry name" value="IRON-REGULATED INNER MEMBRANE PROTEIN-RELATED"/>
    <property type="match status" value="1"/>
</dbReference>
<dbReference type="EMBL" id="LAJX01000076">
    <property type="protein sequence ID" value="KJV06906.1"/>
    <property type="molecule type" value="Genomic_DNA"/>
</dbReference>
<keyword evidence="3" id="KW-1185">Reference proteome</keyword>
<evidence type="ECO:0000313" key="2">
    <source>
        <dbReference type="EMBL" id="KJV06906.1"/>
    </source>
</evidence>
<evidence type="ECO:0000313" key="3">
    <source>
        <dbReference type="Proteomes" id="UP000033684"/>
    </source>
</evidence>
<feature type="transmembrane region" description="Helical" evidence="1">
    <location>
        <begin position="349"/>
        <end position="370"/>
    </location>
</feature>
<reference evidence="3" key="1">
    <citation type="submission" date="2015-03" db="EMBL/GenBank/DDBJ databases">
        <title>Draft genome sequence of a novel methanotroph (Sn10-6) isolated from flooded ricefield rhizosphere in India.</title>
        <authorList>
            <person name="Pandit P.S."/>
            <person name="Pore S.D."/>
            <person name="Arora P."/>
            <person name="Kapse N.G."/>
            <person name="Dhakephalkar P.K."/>
            <person name="Rahalkar M.C."/>
        </authorList>
    </citation>
    <scope>NUCLEOTIDE SEQUENCE [LARGE SCALE GENOMIC DNA]</scope>
    <source>
        <strain evidence="3">Sn10-6</strain>
    </source>
</reference>
<name>A0A0F3IJM6_9GAMM</name>
<comment type="caution">
    <text evidence="2">The sequence shown here is derived from an EMBL/GenBank/DDBJ whole genome shotgun (WGS) entry which is preliminary data.</text>
</comment>
<keyword evidence="1" id="KW-1133">Transmembrane helix</keyword>
<dbReference type="AlphaFoldDB" id="A0A0F3IJM6"/>